<accession>A0A6G5QKJ8</accession>
<evidence type="ECO:0000313" key="1">
    <source>
        <dbReference type="EMBL" id="QCD46132.1"/>
    </source>
</evidence>
<dbReference type="AlphaFoldDB" id="A0A6G5QKJ8"/>
<evidence type="ECO:0000313" key="2">
    <source>
        <dbReference type="Proteomes" id="UP000502377"/>
    </source>
</evidence>
<dbReference type="EMBL" id="CP012543">
    <property type="protein sequence ID" value="QCD46132.1"/>
    <property type="molecule type" value="Genomic_DNA"/>
</dbReference>
<protein>
    <submittedName>
        <fullName evidence="1">Uncharacterized protein</fullName>
    </submittedName>
</protein>
<proteinExistence type="predicted"/>
<name>A0A6G5QKJ8_CAMRE</name>
<dbReference type="Proteomes" id="UP000502377">
    <property type="component" value="Chromosome"/>
</dbReference>
<reference evidence="1 2" key="1">
    <citation type="submission" date="2016-07" db="EMBL/GenBank/DDBJ databases">
        <title>Comparative genomics of the Campylobacter concisus group.</title>
        <authorList>
            <person name="Miller W.G."/>
            <person name="Yee E."/>
            <person name="Chapman M.H."/>
            <person name="Huynh S."/>
            <person name="Bono J.L."/>
            <person name="On S.L.W."/>
            <person name="StLeger J."/>
            <person name="Foster G."/>
            <person name="Parker C.T."/>
        </authorList>
    </citation>
    <scope>NUCLEOTIDE SEQUENCE [LARGE SCALE GENOMIC DNA]</scope>
    <source>
        <strain evidence="1 2">ATCC 33238</strain>
    </source>
</reference>
<dbReference type="KEGG" id="crx:CRECT_0441"/>
<gene>
    <name evidence="1" type="ORF">CRECT_0441</name>
</gene>
<organism evidence="1 2">
    <name type="scientific">Campylobacter rectus</name>
    <name type="common">Wolinella recta</name>
    <dbReference type="NCBI Taxonomy" id="203"/>
    <lineage>
        <taxon>Bacteria</taxon>
        <taxon>Pseudomonadati</taxon>
        <taxon>Campylobacterota</taxon>
        <taxon>Epsilonproteobacteria</taxon>
        <taxon>Campylobacterales</taxon>
        <taxon>Campylobacteraceae</taxon>
        <taxon>Campylobacter</taxon>
    </lineage>
</organism>
<sequence>MRGWPAIKFERDKARTGRRGSASLKAGYFKTRKSYAFSGKNFAKFIEHECNLLALLKQEARIFGAQKVFGKFEF</sequence>